<reference evidence="13" key="1">
    <citation type="submission" date="2024-05" db="EMBL/GenBank/DDBJ databases">
        <title>Isolation and characterization of Sporomusa carbonis sp. nov., a carboxydotrophic hydrogenogen in the genus of Sporomusa isolated from a charcoal burning pile.</title>
        <authorList>
            <person name="Boeer T."/>
            <person name="Rosenbaum F."/>
            <person name="Eysell L."/>
            <person name="Mueller V."/>
            <person name="Daniel R."/>
            <person name="Poehlein A."/>
        </authorList>
    </citation>
    <scope>NUCLEOTIDE SEQUENCE [LARGE SCALE GENOMIC DNA]</scope>
    <source>
        <strain evidence="13">DSM 10669</strain>
    </source>
</reference>
<dbReference type="InterPro" id="IPR003538">
    <property type="entry name" value="TonB"/>
</dbReference>
<evidence type="ECO:0000256" key="2">
    <source>
        <dbReference type="ARBA" id="ARBA00006555"/>
    </source>
</evidence>
<evidence type="ECO:0000313" key="13">
    <source>
        <dbReference type="EMBL" id="XFO68345.1"/>
    </source>
</evidence>
<evidence type="ECO:0000256" key="6">
    <source>
        <dbReference type="ARBA" id="ARBA00022692"/>
    </source>
</evidence>
<evidence type="ECO:0000256" key="5">
    <source>
        <dbReference type="ARBA" id="ARBA00022519"/>
    </source>
</evidence>
<dbReference type="EMBL" id="CP155573">
    <property type="protein sequence ID" value="XFO68345.1"/>
    <property type="molecule type" value="Genomic_DNA"/>
</dbReference>
<dbReference type="InterPro" id="IPR051045">
    <property type="entry name" value="TonB-dependent_transducer"/>
</dbReference>
<sequence>MNQDKNERIGWGLSILLHLVLFIVLATSGFFNYLEQQKPPLMVDVIYAAVSGSSGGGSDGSDSNSSDSSVPASNIALPKPEQPTAQLEEQKPTPSDSKQKEKPSQTAESASNAGSNSGKSNGIGKGQGSGNADGIKGNGQGGGDSDGEDNLEPATPLRVLSRTNPVYPEEVRRQGISGTVSIRAVIGTDGSIEGASITASSGTSALDQAALTAFYQWSFAPAKNAQGRAVRCYISQSFVFNLN</sequence>
<proteinExistence type="inferred from homology"/>
<evidence type="ECO:0000256" key="4">
    <source>
        <dbReference type="ARBA" id="ARBA00022475"/>
    </source>
</evidence>
<dbReference type="Proteomes" id="UP000216752">
    <property type="component" value="Chromosome"/>
</dbReference>
<feature type="domain" description="TonB C-terminal" evidence="12">
    <location>
        <begin position="152"/>
        <end position="243"/>
    </location>
</feature>
<feature type="compositionally biased region" description="Low complexity" evidence="10">
    <location>
        <begin position="107"/>
        <end position="120"/>
    </location>
</feature>
<organism evidence="13 14">
    <name type="scientific">Sporomusa silvacetica DSM 10669</name>
    <dbReference type="NCBI Taxonomy" id="1123289"/>
    <lineage>
        <taxon>Bacteria</taxon>
        <taxon>Bacillati</taxon>
        <taxon>Bacillota</taxon>
        <taxon>Negativicutes</taxon>
        <taxon>Selenomonadales</taxon>
        <taxon>Sporomusaceae</taxon>
        <taxon>Sporomusa</taxon>
    </lineage>
</organism>
<evidence type="ECO:0000256" key="8">
    <source>
        <dbReference type="ARBA" id="ARBA00022989"/>
    </source>
</evidence>
<dbReference type="InterPro" id="IPR037682">
    <property type="entry name" value="TonB_C"/>
</dbReference>
<dbReference type="NCBIfam" id="TIGR01352">
    <property type="entry name" value="tonB_Cterm"/>
    <property type="match status" value="1"/>
</dbReference>
<dbReference type="PANTHER" id="PTHR33446">
    <property type="entry name" value="PROTEIN TONB-RELATED"/>
    <property type="match status" value="1"/>
</dbReference>
<evidence type="ECO:0000256" key="9">
    <source>
        <dbReference type="ARBA" id="ARBA00023136"/>
    </source>
</evidence>
<evidence type="ECO:0000256" key="1">
    <source>
        <dbReference type="ARBA" id="ARBA00004383"/>
    </source>
</evidence>
<evidence type="ECO:0000256" key="3">
    <source>
        <dbReference type="ARBA" id="ARBA00022448"/>
    </source>
</evidence>
<evidence type="ECO:0000259" key="12">
    <source>
        <dbReference type="PROSITE" id="PS52015"/>
    </source>
</evidence>
<protein>
    <recommendedName>
        <fullName evidence="12">TonB C-terminal domain-containing protein</fullName>
    </recommendedName>
</protein>
<comment type="subcellular location">
    <subcellularLocation>
        <location evidence="1">Cell inner membrane</location>
        <topology evidence="1">Single-pass membrane protein</topology>
        <orientation evidence="1">Periplasmic side</orientation>
    </subcellularLocation>
</comment>
<keyword evidence="5" id="KW-0997">Cell inner membrane</keyword>
<evidence type="ECO:0000313" key="14">
    <source>
        <dbReference type="Proteomes" id="UP000216752"/>
    </source>
</evidence>
<keyword evidence="6 11" id="KW-0812">Transmembrane</keyword>
<keyword evidence="7" id="KW-0653">Protein transport</keyword>
<feature type="compositionally biased region" description="Polar residues" evidence="10">
    <location>
        <begin position="83"/>
        <end position="96"/>
    </location>
</feature>
<dbReference type="RefSeq" id="WP_094604120.1">
    <property type="nucleotide sequence ID" value="NZ_CP155573.1"/>
</dbReference>
<feature type="transmembrane region" description="Helical" evidence="11">
    <location>
        <begin position="12"/>
        <end position="34"/>
    </location>
</feature>
<evidence type="ECO:0000256" key="10">
    <source>
        <dbReference type="SAM" id="MobiDB-lite"/>
    </source>
</evidence>
<feature type="region of interest" description="Disordered" evidence="10">
    <location>
        <begin position="53"/>
        <end position="166"/>
    </location>
</feature>
<evidence type="ECO:0000256" key="7">
    <source>
        <dbReference type="ARBA" id="ARBA00022927"/>
    </source>
</evidence>
<dbReference type="InterPro" id="IPR006260">
    <property type="entry name" value="TonB/TolA_C"/>
</dbReference>
<gene>
    <name evidence="13" type="ORF">SPSIL_045680</name>
</gene>
<keyword evidence="4" id="KW-1003">Cell membrane</keyword>
<evidence type="ECO:0000256" key="11">
    <source>
        <dbReference type="SAM" id="Phobius"/>
    </source>
</evidence>
<dbReference type="PROSITE" id="PS52015">
    <property type="entry name" value="TONB_CTD"/>
    <property type="match status" value="1"/>
</dbReference>
<dbReference type="Gene3D" id="3.30.1150.10">
    <property type="match status" value="1"/>
</dbReference>
<dbReference type="Pfam" id="PF03544">
    <property type="entry name" value="TonB_C"/>
    <property type="match status" value="1"/>
</dbReference>
<accession>A0ABZ3IRT0</accession>
<keyword evidence="3" id="KW-0813">Transport</keyword>
<feature type="compositionally biased region" description="Low complexity" evidence="10">
    <location>
        <begin position="60"/>
        <end position="69"/>
    </location>
</feature>
<dbReference type="SUPFAM" id="SSF74653">
    <property type="entry name" value="TolA/TonB C-terminal domain"/>
    <property type="match status" value="1"/>
</dbReference>
<comment type="similarity">
    <text evidence="2">Belongs to the TonB family.</text>
</comment>
<dbReference type="PRINTS" id="PR01374">
    <property type="entry name" value="TONBPROTEIN"/>
</dbReference>
<name>A0ABZ3IRT0_9FIRM</name>
<feature type="compositionally biased region" description="Gly residues" evidence="10">
    <location>
        <begin position="121"/>
        <end position="144"/>
    </location>
</feature>
<keyword evidence="14" id="KW-1185">Reference proteome</keyword>
<keyword evidence="8 11" id="KW-1133">Transmembrane helix</keyword>
<keyword evidence="9 11" id="KW-0472">Membrane</keyword>